<gene>
    <name evidence="2" type="ORF">EVAR_7041_1</name>
</gene>
<dbReference type="Proteomes" id="UP000299102">
    <property type="component" value="Unassembled WGS sequence"/>
</dbReference>
<dbReference type="AlphaFoldDB" id="A0A4C1YKG1"/>
<feature type="compositionally biased region" description="Basic and acidic residues" evidence="1">
    <location>
        <begin position="273"/>
        <end position="289"/>
    </location>
</feature>
<reference evidence="2 3" key="1">
    <citation type="journal article" date="2019" name="Commun. Biol.">
        <title>The bagworm genome reveals a unique fibroin gene that provides high tensile strength.</title>
        <authorList>
            <person name="Kono N."/>
            <person name="Nakamura H."/>
            <person name="Ohtoshi R."/>
            <person name="Tomita M."/>
            <person name="Numata K."/>
            <person name="Arakawa K."/>
        </authorList>
    </citation>
    <scope>NUCLEOTIDE SEQUENCE [LARGE SCALE GENOMIC DNA]</scope>
</reference>
<keyword evidence="3" id="KW-1185">Reference proteome</keyword>
<sequence length="289" mass="31774">MCALAVGACTPPAPLGPRRPAIFSFGALDPRQPASPYAGCDTCPPHEGLIDFGARPYWIRRLSSRCSVESEAGDRGRAGRAVTFAPHVTARHVCAAAEITPMLPVGELCTDLNDFASKFYFSDSGPRRIKVNTRANVDRERDCTRGEDRDGSRGCTRRDNIRPWNNLIGFELRTKQGSGLSLSLATARLNRRDNLNSGAEERLLFVCLVLLVSLQRSNRIIYKEASSSIIDSAVGKKGEQERYRNQNQIGSEIENRGSVGVLPTASAIARQTNSKEREWDSHPKDSVQT</sequence>
<dbReference type="EMBL" id="BGZK01001308">
    <property type="protein sequence ID" value="GBP76891.1"/>
    <property type="molecule type" value="Genomic_DNA"/>
</dbReference>
<comment type="caution">
    <text evidence="2">The sequence shown here is derived from an EMBL/GenBank/DDBJ whole genome shotgun (WGS) entry which is preliminary data.</text>
</comment>
<feature type="region of interest" description="Disordered" evidence="1">
    <location>
        <begin position="269"/>
        <end position="289"/>
    </location>
</feature>
<organism evidence="2 3">
    <name type="scientific">Eumeta variegata</name>
    <name type="common">Bagworm moth</name>
    <name type="synonym">Eumeta japonica</name>
    <dbReference type="NCBI Taxonomy" id="151549"/>
    <lineage>
        <taxon>Eukaryota</taxon>
        <taxon>Metazoa</taxon>
        <taxon>Ecdysozoa</taxon>
        <taxon>Arthropoda</taxon>
        <taxon>Hexapoda</taxon>
        <taxon>Insecta</taxon>
        <taxon>Pterygota</taxon>
        <taxon>Neoptera</taxon>
        <taxon>Endopterygota</taxon>
        <taxon>Lepidoptera</taxon>
        <taxon>Glossata</taxon>
        <taxon>Ditrysia</taxon>
        <taxon>Tineoidea</taxon>
        <taxon>Psychidae</taxon>
        <taxon>Oiketicinae</taxon>
        <taxon>Eumeta</taxon>
    </lineage>
</organism>
<protein>
    <submittedName>
        <fullName evidence="2">Uncharacterized protein</fullName>
    </submittedName>
</protein>
<proteinExistence type="predicted"/>
<evidence type="ECO:0000313" key="2">
    <source>
        <dbReference type="EMBL" id="GBP76891.1"/>
    </source>
</evidence>
<evidence type="ECO:0000313" key="3">
    <source>
        <dbReference type="Proteomes" id="UP000299102"/>
    </source>
</evidence>
<accession>A0A4C1YKG1</accession>
<name>A0A4C1YKG1_EUMVA</name>
<evidence type="ECO:0000256" key="1">
    <source>
        <dbReference type="SAM" id="MobiDB-lite"/>
    </source>
</evidence>